<organism evidence="1">
    <name type="scientific">mine drainage metagenome</name>
    <dbReference type="NCBI Taxonomy" id="410659"/>
    <lineage>
        <taxon>unclassified sequences</taxon>
        <taxon>metagenomes</taxon>
        <taxon>ecological metagenomes</taxon>
    </lineage>
</organism>
<dbReference type="AlphaFoldDB" id="A0A1J5T7J1"/>
<reference evidence="1" key="1">
    <citation type="submission" date="2016-10" db="EMBL/GenBank/DDBJ databases">
        <title>Sequence of Gallionella enrichment culture.</title>
        <authorList>
            <person name="Poehlein A."/>
            <person name="Muehling M."/>
            <person name="Daniel R."/>
        </authorList>
    </citation>
    <scope>NUCLEOTIDE SEQUENCE</scope>
</reference>
<name>A0A1J5T7J1_9ZZZZ</name>
<evidence type="ECO:0000313" key="1">
    <source>
        <dbReference type="EMBL" id="OIR16839.1"/>
    </source>
</evidence>
<proteinExistence type="predicted"/>
<sequence length="145" mass="16189">MSKDELLKHQMRDIIADLEARPNIWGAASVKAEPEKWLEAWQVLRVVKTNGFEDRFGLHFAGTNKADFNGAVSSKIETFDPVTMRGTTASGRVYQLVGIPGFSGDAQYVLDNWCRFNQVEVEIATDDFIEQCGISLDCISKKTEG</sequence>
<comment type="caution">
    <text evidence="1">The sequence shown here is derived from an EMBL/GenBank/DDBJ whole genome shotgun (WGS) entry which is preliminary data.</text>
</comment>
<protein>
    <submittedName>
        <fullName evidence="1">Uncharacterized protein</fullName>
    </submittedName>
</protein>
<dbReference type="EMBL" id="MLJW01000006">
    <property type="protein sequence ID" value="OIR16839.1"/>
    <property type="molecule type" value="Genomic_DNA"/>
</dbReference>
<gene>
    <name evidence="1" type="ORF">GALL_26590</name>
</gene>
<accession>A0A1J5T7J1</accession>